<dbReference type="EMBL" id="LR797185">
    <property type="protein sequence ID" value="CAB4192744.1"/>
    <property type="molecule type" value="Genomic_DNA"/>
</dbReference>
<evidence type="ECO:0000313" key="4">
    <source>
        <dbReference type="EMBL" id="CAB5231522.1"/>
    </source>
</evidence>
<sequence>MAKKRGTDLRVTCPNNAKHGELAWHPFGGMVCETCREEHRPRSKTAYRFSVPNFGFLPDDKNEVKE</sequence>
<dbReference type="EMBL" id="LR798428">
    <property type="protein sequence ID" value="CAB5231522.1"/>
    <property type="molecule type" value="Genomic_DNA"/>
</dbReference>
<organism evidence="1">
    <name type="scientific">uncultured Caudovirales phage</name>
    <dbReference type="NCBI Taxonomy" id="2100421"/>
    <lineage>
        <taxon>Viruses</taxon>
        <taxon>Duplodnaviria</taxon>
        <taxon>Heunggongvirae</taxon>
        <taxon>Uroviricota</taxon>
        <taxon>Caudoviricetes</taxon>
        <taxon>Peduoviridae</taxon>
        <taxon>Maltschvirus</taxon>
        <taxon>Maltschvirus maltsch</taxon>
    </lineage>
</organism>
<protein>
    <submittedName>
        <fullName evidence="1">Uncharacterized protein</fullName>
    </submittedName>
</protein>
<gene>
    <name evidence="2" type="ORF">UFOVP1131_111</name>
    <name evidence="3" type="ORF">UFOVP1245_75</name>
    <name evidence="4" type="ORF">UFOVP1582_103</name>
    <name evidence="1" type="ORF">UFOVP966_2</name>
</gene>
<dbReference type="EMBL" id="LR797071">
    <property type="protein sequence ID" value="CAB4184997.1"/>
    <property type="molecule type" value="Genomic_DNA"/>
</dbReference>
<accession>A0A6J5PR33</accession>
<evidence type="ECO:0000313" key="1">
    <source>
        <dbReference type="EMBL" id="CAB4173642.1"/>
    </source>
</evidence>
<evidence type="ECO:0000313" key="3">
    <source>
        <dbReference type="EMBL" id="CAB4192744.1"/>
    </source>
</evidence>
<name>A0A6J5PR33_9CAUD</name>
<reference evidence="1" key="1">
    <citation type="submission" date="2020-05" db="EMBL/GenBank/DDBJ databases">
        <authorList>
            <person name="Chiriac C."/>
            <person name="Salcher M."/>
            <person name="Ghai R."/>
            <person name="Kavagutti S V."/>
        </authorList>
    </citation>
    <scope>NUCLEOTIDE SEQUENCE</scope>
</reference>
<proteinExistence type="predicted"/>
<evidence type="ECO:0000313" key="2">
    <source>
        <dbReference type="EMBL" id="CAB4184997.1"/>
    </source>
</evidence>
<dbReference type="EMBL" id="LR796919">
    <property type="protein sequence ID" value="CAB4173642.1"/>
    <property type="molecule type" value="Genomic_DNA"/>
</dbReference>